<evidence type="ECO:0000256" key="2">
    <source>
        <dbReference type="ARBA" id="ARBA00023125"/>
    </source>
</evidence>
<dbReference type="InterPro" id="IPR051081">
    <property type="entry name" value="HTH_MetalResp_TranReg"/>
</dbReference>
<dbReference type="PANTHER" id="PTHR33154">
    <property type="entry name" value="TRANSCRIPTIONAL REGULATOR, ARSR FAMILY"/>
    <property type="match status" value="1"/>
</dbReference>
<organism evidence="6 7">
    <name type="scientific">Halorientalis brevis</name>
    <dbReference type="NCBI Taxonomy" id="1126241"/>
    <lineage>
        <taxon>Archaea</taxon>
        <taxon>Methanobacteriati</taxon>
        <taxon>Methanobacteriota</taxon>
        <taxon>Stenosarchaea group</taxon>
        <taxon>Halobacteria</taxon>
        <taxon>Halobacteriales</taxon>
        <taxon>Haloarculaceae</taxon>
        <taxon>Halorientalis</taxon>
    </lineage>
</organism>
<dbReference type="InterPro" id="IPR011991">
    <property type="entry name" value="ArsR-like_HTH"/>
</dbReference>
<dbReference type="GO" id="GO:0003677">
    <property type="term" value="F:DNA binding"/>
    <property type="evidence" value="ECO:0007669"/>
    <property type="project" value="UniProtKB-KW"/>
</dbReference>
<dbReference type="Proteomes" id="UP001597119">
    <property type="component" value="Unassembled WGS sequence"/>
</dbReference>
<dbReference type="RefSeq" id="WP_247381164.1">
    <property type="nucleotide sequence ID" value="NZ_JALLGV010000009.1"/>
</dbReference>
<dbReference type="AlphaFoldDB" id="A0ABD6CHR4"/>
<dbReference type="NCBIfam" id="NF033788">
    <property type="entry name" value="HTH_metalloreg"/>
    <property type="match status" value="1"/>
</dbReference>
<dbReference type="InterPro" id="IPR001845">
    <property type="entry name" value="HTH_ArsR_DNA-bd_dom"/>
</dbReference>
<dbReference type="Pfam" id="PF01022">
    <property type="entry name" value="HTH_5"/>
    <property type="match status" value="1"/>
</dbReference>
<keyword evidence="3" id="KW-0804">Transcription</keyword>
<keyword evidence="2" id="KW-0238">DNA-binding</keyword>
<keyword evidence="1" id="KW-0805">Transcription regulation</keyword>
<reference evidence="6 7" key="1">
    <citation type="journal article" date="2019" name="Int. J. Syst. Evol. Microbiol.">
        <title>The Global Catalogue of Microorganisms (GCM) 10K type strain sequencing project: providing services to taxonomists for standard genome sequencing and annotation.</title>
        <authorList>
            <consortium name="The Broad Institute Genomics Platform"/>
            <consortium name="The Broad Institute Genome Sequencing Center for Infectious Disease"/>
            <person name="Wu L."/>
            <person name="Ma J."/>
        </authorList>
    </citation>
    <scope>NUCLEOTIDE SEQUENCE [LARGE SCALE GENOMIC DNA]</scope>
    <source>
        <strain evidence="6 7">CGMCC 1.12125</strain>
    </source>
</reference>
<dbReference type="SUPFAM" id="SSF46785">
    <property type="entry name" value="Winged helix' DNA-binding domain"/>
    <property type="match status" value="1"/>
</dbReference>
<dbReference type="Gene3D" id="1.10.10.10">
    <property type="entry name" value="Winged helix-like DNA-binding domain superfamily/Winged helix DNA-binding domain"/>
    <property type="match status" value="1"/>
</dbReference>
<dbReference type="PANTHER" id="PTHR33154:SF33">
    <property type="entry name" value="TRANSCRIPTIONAL REPRESSOR SDPR"/>
    <property type="match status" value="1"/>
</dbReference>
<evidence type="ECO:0000313" key="7">
    <source>
        <dbReference type="Proteomes" id="UP001597119"/>
    </source>
</evidence>
<sequence length="104" mass="11529">MSLLDVLGSKSRLKILRALSHEPKYVTELAEEVGMDGKTAVHHLRTLEDAGLVEPYHRGNRKYYQLVRTVTLRAAPPPERTFILQATADGDRSSDDGEQAPGES</sequence>
<evidence type="ECO:0000259" key="5">
    <source>
        <dbReference type="PROSITE" id="PS50987"/>
    </source>
</evidence>
<dbReference type="SMART" id="SM00418">
    <property type="entry name" value="HTH_ARSR"/>
    <property type="match status" value="1"/>
</dbReference>
<name>A0ABD6CHR4_9EURY</name>
<protein>
    <submittedName>
        <fullName evidence="6">ArsR/SmtB family transcription factor</fullName>
    </submittedName>
</protein>
<gene>
    <name evidence="6" type="ORF">ACFR9U_20680</name>
</gene>
<proteinExistence type="predicted"/>
<evidence type="ECO:0000256" key="3">
    <source>
        <dbReference type="ARBA" id="ARBA00023163"/>
    </source>
</evidence>
<dbReference type="CDD" id="cd00090">
    <property type="entry name" value="HTH_ARSR"/>
    <property type="match status" value="1"/>
</dbReference>
<evidence type="ECO:0000256" key="4">
    <source>
        <dbReference type="SAM" id="MobiDB-lite"/>
    </source>
</evidence>
<dbReference type="InterPro" id="IPR036388">
    <property type="entry name" value="WH-like_DNA-bd_sf"/>
</dbReference>
<dbReference type="PRINTS" id="PR00778">
    <property type="entry name" value="HTHARSR"/>
</dbReference>
<accession>A0ABD6CHR4</accession>
<evidence type="ECO:0000256" key="1">
    <source>
        <dbReference type="ARBA" id="ARBA00023015"/>
    </source>
</evidence>
<feature type="region of interest" description="Disordered" evidence="4">
    <location>
        <begin position="84"/>
        <end position="104"/>
    </location>
</feature>
<comment type="caution">
    <text evidence="6">The sequence shown here is derived from an EMBL/GenBank/DDBJ whole genome shotgun (WGS) entry which is preliminary data.</text>
</comment>
<feature type="domain" description="HTH arsR-type" evidence="5">
    <location>
        <begin position="1"/>
        <end position="95"/>
    </location>
</feature>
<keyword evidence="7" id="KW-1185">Reference proteome</keyword>
<dbReference type="EMBL" id="JBHUDJ010000015">
    <property type="protein sequence ID" value="MFD1589398.1"/>
    <property type="molecule type" value="Genomic_DNA"/>
</dbReference>
<dbReference type="InterPro" id="IPR036390">
    <property type="entry name" value="WH_DNA-bd_sf"/>
</dbReference>
<evidence type="ECO:0000313" key="6">
    <source>
        <dbReference type="EMBL" id="MFD1589398.1"/>
    </source>
</evidence>
<dbReference type="PROSITE" id="PS50987">
    <property type="entry name" value="HTH_ARSR_2"/>
    <property type="match status" value="1"/>
</dbReference>